<dbReference type="Pfam" id="PF13683">
    <property type="entry name" value="rve_3"/>
    <property type="match status" value="1"/>
</dbReference>
<reference evidence="2 3" key="1">
    <citation type="submission" date="2021-03" db="EMBL/GenBank/DDBJ databases">
        <title>Oceanisphaera sp. nov., isolated from the intestine.</title>
        <authorList>
            <person name="Zhao L.-H."/>
            <person name="Shi L.-F."/>
        </authorList>
    </citation>
    <scope>NUCLEOTIDE SEQUENCE [LARGE SCALE GENOMIC DNA]</scope>
    <source>
        <strain evidence="2 3">DM8</strain>
    </source>
</reference>
<dbReference type="RefSeq" id="WP_208006634.1">
    <property type="nucleotide sequence ID" value="NZ_JAGDFX010000026.1"/>
</dbReference>
<gene>
    <name evidence="2" type="ORF">J3U76_14220</name>
</gene>
<evidence type="ECO:0000259" key="1">
    <source>
        <dbReference type="Pfam" id="PF13683"/>
    </source>
</evidence>
<dbReference type="EMBL" id="JAGDFX010000026">
    <property type="protein sequence ID" value="MBO1520765.1"/>
    <property type="molecule type" value="Genomic_DNA"/>
</dbReference>
<dbReference type="InterPro" id="IPR012337">
    <property type="entry name" value="RNaseH-like_sf"/>
</dbReference>
<dbReference type="InterPro" id="IPR001584">
    <property type="entry name" value="Integrase_cat-core"/>
</dbReference>
<keyword evidence="3" id="KW-1185">Reference proteome</keyword>
<proteinExistence type="predicted"/>
<protein>
    <submittedName>
        <fullName evidence="2">Integrase core domain-containing protein</fullName>
    </submittedName>
</protein>
<accession>A0ABS3NJQ7</accession>
<evidence type="ECO:0000313" key="3">
    <source>
        <dbReference type="Proteomes" id="UP000664882"/>
    </source>
</evidence>
<comment type="caution">
    <text evidence="2">The sequence shown here is derived from an EMBL/GenBank/DDBJ whole genome shotgun (WGS) entry which is preliminary data.</text>
</comment>
<evidence type="ECO:0000313" key="2">
    <source>
        <dbReference type="EMBL" id="MBO1520765.1"/>
    </source>
</evidence>
<name>A0ABS3NJQ7_9GAMM</name>
<organism evidence="2 3">
    <name type="scientific">Oceanisphaera pacifica</name>
    <dbReference type="NCBI Taxonomy" id="2818389"/>
    <lineage>
        <taxon>Bacteria</taxon>
        <taxon>Pseudomonadati</taxon>
        <taxon>Pseudomonadota</taxon>
        <taxon>Gammaproteobacteria</taxon>
        <taxon>Aeromonadales</taxon>
        <taxon>Aeromonadaceae</taxon>
        <taxon>Oceanisphaera</taxon>
    </lineage>
</organism>
<feature type="domain" description="Integrase catalytic" evidence="1">
    <location>
        <begin position="2"/>
        <end position="64"/>
    </location>
</feature>
<dbReference type="SUPFAM" id="SSF53098">
    <property type="entry name" value="Ribonuclease H-like"/>
    <property type="match status" value="1"/>
</dbReference>
<dbReference type="Proteomes" id="UP000664882">
    <property type="component" value="Unassembled WGS sequence"/>
</dbReference>
<sequence>MSYNRPRVSNDNPFSESMFRTVKYCPAWPTKGFASLTASREWMIAFEYGYNEQHLHSGINFVTPAARHRGCDQAVLTKRAQVYEEAKRQHPRRWSGKTRNWAVAAAVSLNPCKLEEMERNKVAFS</sequence>